<evidence type="ECO:0000313" key="3">
    <source>
        <dbReference type="Proteomes" id="UP000235728"/>
    </source>
</evidence>
<evidence type="ECO:0000313" key="2">
    <source>
        <dbReference type="EMBL" id="PMB71662.1"/>
    </source>
</evidence>
<name>A0A2N6NWM4_BEABA</name>
<dbReference type="AlphaFoldDB" id="A0A2N6NWM4"/>
<gene>
    <name evidence="2" type="ORF">BM221_001758</name>
</gene>
<feature type="region of interest" description="Disordered" evidence="1">
    <location>
        <begin position="33"/>
        <end position="75"/>
    </location>
</feature>
<dbReference type="EMBL" id="MRVG01000002">
    <property type="protein sequence ID" value="PMB71662.1"/>
    <property type="molecule type" value="Genomic_DNA"/>
</dbReference>
<evidence type="ECO:0000256" key="1">
    <source>
        <dbReference type="SAM" id="MobiDB-lite"/>
    </source>
</evidence>
<sequence length="90" mass="9757">MAGGAQPERPRWRVSLRVWLACEERGKTKSDGRVVCRGEKGGGMAQQRTLNGGGGRGGWKEEERTSGRADQSNGEYDWAGNMVEIGCGDD</sequence>
<dbReference type="Proteomes" id="UP000235728">
    <property type="component" value="Unassembled WGS sequence"/>
</dbReference>
<accession>A0A2N6NWM4</accession>
<organism evidence="2 3">
    <name type="scientific">Beauveria bassiana</name>
    <name type="common">White muscardine disease fungus</name>
    <name type="synonym">Tritirachium shiotae</name>
    <dbReference type="NCBI Taxonomy" id="176275"/>
    <lineage>
        <taxon>Eukaryota</taxon>
        <taxon>Fungi</taxon>
        <taxon>Dikarya</taxon>
        <taxon>Ascomycota</taxon>
        <taxon>Pezizomycotina</taxon>
        <taxon>Sordariomycetes</taxon>
        <taxon>Hypocreomycetidae</taxon>
        <taxon>Hypocreales</taxon>
        <taxon>Cordycipitaceae</taxon>
        <taxon>Beauveria</taxon>
    </lineage>
</organism>
<proteinExistence type="predicted"/>
<protein>
    <submittedName>
        <fullName evidence="2">Uncharacterized protein</fullName>
    </submittedName>
</protein>
<comment type="caution">
    <text evidence="2">The sequence shown here is derived from an EMBL/GenBank/DDBJ whole genome shotgun (WGS) entry which is preliminary data.</text>
</comment>
<feature type="compositionally biased region" description="Basic and acidic residues" evidence="1">
    <location>
        <begin position="58"/>
        <end position="67"/>
    </location>
</feature>
<reference evidence="2 3" key="1">
    <citation type="journal article" date="2016" name="Appl. Microbiol. Biotechnol.">
        <title>Characterization of T-DNA insertion mutants with decreased virulence in the entomopathogenic fungus Beauveria bassiana JEF-007.</title>
        <authorList>
            <person name="Kim S."/>
            <person name="Lee S.J."/>
            <person name="Nai Y.S."/>
            <person name="Yu J.S."/>
            <person name="Lee M.R."/>
            <person name="Yang Y.T."/>
            <person name="Kim J.S."/>
        </authorList>
    </citation>
    <scope>NUCLEOTIDE SEQUENCE [LARGE SCALE GENOMIC DNA]</scope>
    <source>
        <strain evidence="2 3">JEF-007</strain>
    </source>
</reference>